<dbReference type="EMBL" id="CP040749">
    <property type="protein sequence ID" value="QCX38647.1"/>
    <property type="molecule type" value="Genomic_DNA"/>
</dbReference>
<dbReference type="RefSeq" id="WP_138949539.1">
    <property type="nucleotide sequence ID" value="NZ_CP040749.1"/>
</dbReference>
<dbReference type="GO" id="GO:0016787">
    <property type="term" value="F:hydrolase activity"/>
    <property type="evidence" value="ECO:0007669"/>
    <property type="project" value="UniProtKB-KW"/>
</dbReference>
<sequence>MKKQYIVLLILLLFSSHNILQAQQLEQKIDSILELLSLKNKPGVELFVKSKSDVLYHKAFGNADLDLKIPLKINSVYNIASVSKEFTAMSILQLAETGKLKLGDAIKKYLPEFPTGNSVITIENLLTHTSGIKRHTTLAWAEQEANKSFQNSLDVINYFKQDSLDFKPDEKHAYVNMNYILLGYIIEKVSGLSYEDYIKQHIFEPLEMAATFYPTDGQKIANKPIGYEIKNSAFVQHRPHSYSQLKGAGGIHSTAQDLAKWYRGLVNFNVVSKALLYKAWSPYTVLDKALSNYGYGFYTDEKFDKLSVFHNGFIFGYATSDLYFPEDDLLILVFSNVSAIETINTNTIAFDVASVVYDDRKVELTEDLLESYVGMYVMKEGFKAEITRTGLRLFVEVDGQPANELFATTKNTFRVKDFPAKVEFKNDGPTTEIVLAMGPDRFEGVREK</sequence>
<dbReference type="OrthoDB" id="9793489at2"/>
<dbReference type="AlphaFoldDB" id="A0A5B7TUU4"/>
<protein>
    <submittedName>
        <fullName evidence="3">Serine hydrolase</fullName>
    </submittedName>
</protein>
<dbReference type="PANTHER" id="PTHR46825">
    <property type="entry name" value="D-ALANYL-D-ALANINE-CARBOXYPEPTIDASE/ENDOPEPTIDASE AMPH"/>
    <property type="match status" value="1"/>
</dbReference>
<evidence type="ECO:0000259" key="2">
    <source>
        <dbReference type="Pfam" id="PF00144"/>
    </source>
</evidence>
<evidence type="ECO:0000313" key="4">
    <source>
        <dbReference type="Proteomes" id="UP000306229"/>
    </source>
</evidence>
<dbReference type="Gene3D" id="3.40.710.10">
    <property type="entry name" value="DD-peptidase/beta-lactamase superfamily"/>
    <property type="match status" value="1"/>
</dbReference>
<reference evidence="3 4" key="1">
    <citation type="submission" date="2019-05" db="EMBL/GenBank/DDBJ databases">
        <title>Algicella ahnfeltiae gen. nov., sp. nov., a novel marine bacterium of the family Flavobacteriaceae isolated from a red alga.</title>
        <authorList>
            <person name="Nedashkovskaya O.I."/>
            <person name="Kukhlevskiy A.D."/>
            <person name="Kim S.-G."/>
            <person name="Zhukova N.V."/>
            <person name="Mikhailov V.V."/>
        </authorList>
    </citation>
    <scope>NUCLEOTIDE SEQUENCE [LARGE SCALE GENOMIC DNA]</scope>
    <source>
        <strain evidence="3 4">10Alg115</strain>
    </source>
</reference>
<keyword evidence="4" id="KW-1185">Reference proteome</keyword>
<dbReference type="Pfam" id="PF00144">
    <property type="entry name" value="Beta-lactamase"/>
    <property type="match status" value="1"/>
</dbReference>
<evidence type="ECO:0000256" key="1">
    <source>
        <dbReference type="SAM" id="SignalP"/>
    </source>
</evidence>
<organism evidence="3 4">
    <name type="scientific">Aureibaculum algae</name>
    <dbReference type="NCBI Taxonomy" id="2584122"/>
    <lineage>
        <taxon>Bacteria</taxon>
        <taxon>Pseudomonadati</taxon>
        <taxon>Bacteroidota</taxon>
        <taxon>Flavobacteriia</taxon>
        <taxon>Flavobacteriales</taxon>
        <taxon>Flavobacteriaceae</taxon>
        <taxon>Aureibaculum</taxon>
    </lineage>
</organism>
<accession>A0A5B7TUU4</accession>
<dbReference type="InterPro" id="IPR050491">
    <property type="entry name" value="AmpC-like"/>
</dbReference>
<gene>
    <name evidence="3" type="ORF">FF125_09460</name>
</gene>
<dbReference type="Proteomes" id="UP000306229">
    <property type="component" value="Chromosome"/>
</dbReference>
<dbReference type="KEGG" id="fbe:FF125_09460"/>
<dbReference type="PANTHER" id="PTHR46825:SF9">
    <property type="entry name" value="BETA-LACTAMASE-RELATED DOMAIN-CONTAINING PROTEIN"/>
    <property type="match status" value="1"/>
</dbReference>
<evidence type="ECO:0000313" key="3">
    <source>
        <dbReference type="EMBL" id="QCX38647.1"/>
    </source>
</evidence>
<dbReference type="InterPro" id="IPR001466">
    <property type="entry name" value="Beta-lactam-related"/>
</dbReference>
<proteinExistence type="predicted"/>
<dbReference type="SUPFAM" id="SSF56601">
    <property type="entry name" value="beta-lactamase/transpeptidase-like"/>
    <property type="match status" value="1"/>
</dbReference>
<name>A0A5B7TUU4_9FLAO</name>
<feature type="chain" id="PRO_5022979029" evidence="1">
    <location>
        <begin position="23"/>
        <end position="448"/>
    </location>
</feature>
<feature type="signal peptide" evidence="1">
    <location>
        <begin position="1"/>
        <end position="22"/>
    </location>
</feature>
<keyword evidence="3" id="KW-0378">Hydrolase</keyword>
<dbReference type="InterPro" id="IPR012338">
    <property type="entry name" value="Beta-lactam/transpept-like"/>
</dbReference>
<keyword evidence="1" id="KW-0732">Signal</keyword>
<feature type="domain" description="Beta-lactamase-related" evidence="2">
    <location>
        <begin position="41"/>
        <end position="337"/>
    </location>
</feature>